<evidence type="ECO:0000256" key="4">
    <source>
        <dbReference type="ARBA" id="ARBA00022691"/>
    </source>
</evidence>
<name>A0A9D1M9D6_9BACT</name>
<comment type="caution">
    <text evidence="8">The sequence shown here is derived from an EMBL/GenBank/DDBJ whole genome shotgun (WGS) entry which is preliminary data.</text>
</comment>
<evidence type="ECO:0000256" key="3">
    <source>
        <dbReference type="ARBA" id="ARBA00022679"/>
    </source>
</evidence>
<dbReference type="Gene3D" id="2.30.130.60">
    <property type="match status" value="1"/>
</dbReference>
<dbReference type="CDD" id="cd02440">
    <property type="entry name" value="AdoMet_MTases"/>
    <property type="match status" value="1"/>
</dbReference>
<evidence type="ECO:0000256" key="5">
    <source>
        <dbReference type="ARBA" id="ARBA00022884"/>
    </source>
</evidence>
<evidence type="ECO:0000313" key="9">
    <source>
        <dbReference type="Proteomes" id="UP000824112"/>
    </source>
</evidence>
<evidence type="ECO:0000313" key="8">
    <source>
        <dbReference type="EMBL" id="HIU56111.1"/>
    </source>
</evidence>
<dbReference type="InterPro" id="IPR031341">
    <property type="entry name" value="Methyltr_RsmF_N"/>
</dbReference>
<keyword evidence="2 6" id="KW-0489">Methyltransferase</keyword>
<dbReference type="AlphaFoldDB" id="A0A9D1M9D6"/>
<keyword evidence="3 6" id="KW-0808">Transferase</keyword>
<accession>A0A9D1M9D6</accession>
<dbReference type="GO" id="GO:0008173">
    <property type="term" value="F:RNA methyltransferase activity"/>
    <property type="evidence" value="ECO:0007669"/>
    <property type="project" value="InterPro"/>
</dbReference>
<dbReference type="InterPro" id="IPR029063">
    <property type="entry name" value="SAM-dependent_MTases_sf"/>
</dbReference>
<dbReference type="PRINTS" id="PR02008">
    <property type="entry name" value="RCMTFAMILY"/>
</dbReference>
<comment type="similarity">
    <text evidence="6">Belongs to the class I-like SAM-binding methyltransferase superfamily. RsmB/NOP family.</text>
</comment>
<dbReference type="Gene3D" id="3.30.70.1170">
    <property type="entry name" value="Sun protein, domain 3"/>
    <property type="match status" value="1"/>
</dbReference>
<dbReference type="Pfam" id="PF01189">
    <property type="entry name" value="Methyltr_RsmB-F"/>
    <property type="match status" value="1"/>
</dbReference>
<dbReference type="PANTHER" id="PTHR22807:SF30">
    <property type="entry name" value="28S RRNA (CYTOSINE(4447)-C(5))-METHYLTRANSFERASE-RELATED"/>
    <property type="match status" value="1"/>
</dbReference>
<dbReference type="InterPro" id="IPR023267">
    <property type="entry name" value="RCMT"/>
</dbReference>
<feature type="binding site" evidence="6">
    <location>
        <position position="154"/>
    </location>
    <ligand>
        <name>S-adenosyl-L-methionine</name>
        <dbReference type="ChEBI" id="CHEBI:59789"/>
    </ligand>
</feature>
<keyword evidence="1" id="KW-0963">Cytoplasm</keyword>
<dbReference type="PROSITE" id="PS51686">
    <property type="entry name" value="SAM_MT_RSMB_NOP"/>
    <property type="match status" value="1"/>
</dbReference>
<proteinExistence type="inferred from homology"/>
<dbReference type="PANTHER" id="PTHR22807">
    <property type="entry name" value="NOP2 YEAST -RELATED NOL1/NOP2/FMU SUN DOMAIN-CONTAINING"/>
    <property type="match status" value="1"/>
</dbReference>
<dbReference type="Proteomes" id="UP000824112">
    <property type="component" value="Unassembled WGS sequence"/>
</dbReference>
<dbReference type="Gene3D" id="3.40.50.150">
    <property type="entry name" value="Vaccinia Virus protein VP39"/>
    <property type="match status" value="1"/>
</dbReference>
<keyword evidence="5 6" id="KW-0694">RNA-binding</keyword>
<feature type="binding site" evidence="6">
    <location>
        <position position="127"/>
    </location>
    <ligand>
        <name>S-adenosyl-L-methionine</name>
        <dbReference type="ChEBI" id="CHEBI:59789"/>
    </ligand>
</feature>
<dbReference type="Pfam" id="PF17125">
    <property type="entry name" value="Methyltr_RsmF_N"/>
    <property type="match status" value="1"/>
</dbReference>
<feature type="active site" description="Nucleophile" evidence="6">
    <location>
        <position position="224"/>
    </location>
</feature>
<dbReference type="InterPro" id="IPR049560">
    <property type="entry name" value="MeTrfase_RsmB-F_NOP2_cat"/>
</dbReference>
<reference evidence="8" key="1">
    <citation type="submission" date="2020-10" db="EMBL/GenBank/DDBJ databases">
        <authorList>
            <person name="Gilroy R."/>
        </authorList>
    </citation>
    <scope>NUCLEOTIDE SEQUENCE</scope>
    <source>
        <strain evidence="8">CHK158-818</strain>
    </source>
</reference>
<sequence>MNLPEDFIRRTRSLLGDEYDTFQAALEQPPSNSIRLNPAKITGSFPDRVPWCSSGYYLSERLTYTFDPLFHAGAYYVQEASSMFLEQVLKQYVHHPVRYLDLCAAPGGKSTHAASVLPAGSLVVSNEITDSRIHILTENLIKWGAGNVVVTHNDASDFSPLTDYFDVILTDVPCSGEGMFRKDPNTINEWSVENVAQCSDRQRIILSRIWGTLRPGGILVYSTCTYNTEENEQIIRYLQTTFGAELLPVATPPEWNICKGLSGETRVNRFLPHRTRGEGFFLAALRKPETETANRQELIGKLLKRIARKKTKGGKTEIVPKEIKQWINGNDSFHFLVQEDKIIALPQTYSDEITLFFSLLDVTYAGIEIATQKGKEWIPSHACAMSVHCNRQIFPEKELSPSQAIAYLRREALQLPPDTPKGFVLLTYQNLPLGWVKNLGTRANNLYPQEWRIRTGYTPEQLKTLSNLFPISLH</sequence>
<dbReference type="InterPro" id="IPR027391">
    <property type="entry name" value="Nol1_Nop2_Fmu_2"/>
</dbReference>
<evidence type="ECO:0000259" key="7">
    <source>
        <dbReference type="PROSITE" id="PS51686"/>
    </source>
</evidence>
<feature type="domain" description="SAM-dependent MTase RsmB/NOP-type" evidence="7">
    <location>
        <begin position="1"/>
        <end position="288"/>
    </location>
</feature>
<feature type="binding site" evidence="6">
    <location>
        <position position="171"/>
    </location>
    <ligand>
        <name>S-adenosyl-L-methionine</name>
        <dbReference type="ChEBI" id="CHEBI:59789"/>
    </ligand>
</feature>
<gene>
    <name evidence="8" type="ORF">IAB03_09950</name>
</gene>
<dbReference type="GO" id="GO:0003723">
    <property type="term" value="F:RNA binding"/>
    <property type="evidence" value="ECO:0007669"/>
    <property type="project" value="UniProtKB-UniRule"/>
</dbReference>
<evidence type="ECO:0000256" key="2">
    <source>
        <dbReference type="ARBA" id="ARBA00022603"/>
    </source>
</evidence>
<evidence type="ECO:0000256" key="1">
    <source>
        <dbReference type="ARBA" id="ARBA00022490"/>
    </source>
</evidence>
<evidence type="ECO:0000256" key="6">
    <source>
        <dbReference type="PROSITE-ProRule" id="PRU01023"/>
    </source>
</evidence>
<dbReference type="InterPro" id="IPR001678">
    <property type="entry name" value="MeTrfase_RsmB-F_NOP2_dom"/>
</dbReference>
<keyword evidence="4 6" id="KW-0949">S-adenosyl-L-methionine</keyword>
<dbReference type="GO" id="GO:0001510">
    <property type="term" value="P:RNA methylation"/>
    <property type="evidence" value="ECO:0007669"/>
    <property type="project" value="InterPro"/>
</dbReference>
<dbReference type="Pfam" id="PF13636">
    <property type="entry name" value="Methyltranf_PUA"/>
    <property type="match status" value="1"/>
</dbReference>
<dbReference type="EMBL" id="DVNA01000230">
    <property type="protein sequence ID" value="HIU56111.1"/>
    <property type="molecule type" value="Genomic_DNA"/>
</dbReference>
<protein>
    <submittedName>
        <fullName evidence="8">rRNA cytosine-C5-methyltransferase</fullName>
    </submittedName>
</protein>
<dbReference type="SUPFAM" id="SSF53335">
    <property type="entry name" value="S-adenosyl-L-methionine-dependent methyltransferases"/>
    <property type="match status" value="1"/>
</dbReference>
<feature type="binding site" evidence="6">
    <location>
        <begin position="103"/>
        <end position="109"/>
    </location>
    <ligand>
        <name>S-adenosyl-L-methionine</name>
        <dbReference type="ChEBI" id="CHEBI:59789"/>
    </ligand>
</feature>
<reference evidence="8" key="2">
    <citation type="journal article" date="2021" name="PeerJ">
        <title>Extensive microbial diversity within the chicken gut microbiome revealed by metagenomics and culture.</title>
        <authorList>
            <person name="Gilroy R."/>
            <person name="Ravi A."/>
            <person name="Getino M."/>
            <person name="Pursley I."/>
            <person name="Horton D.L."/>
            <person name="Alikhan N.F."/>
            <person name="Baker D."/>
            <person name="Gharbi K."/>
            <person name="Hall N."/>
            <person name="Watson M."/>
            <person name="Adriaenssens E.M."/>
            <person name="Foster-Nyarko E."/>
            <person name="Jarju S."/>
            <person name="Secka A."/>
            <person name="Antonio M."/>
            <person name="Oren A."/>
            <person name="Chaudhuri R.R."/>
            <person name="La Ragione R."/>
            <person name="Hildebrand F."/>
            <person name="Pallen M.J."/>
        </authorList>
    </citation>
    <scope>NUCLEOTIDE SEQUENCE</scope>
    <source>
        <strain evidence="8">CHK158-818</strain>
    </source>
</reference>
<organism evidence="8 9">
    <name type="scientific">Candidatus Gallibacteroides avistercoris</name>
    <dbReference type="NCBI Taxonomy" id="2840833"/>
    <lineage>
        <taxon>Bacteria</taxon>
        <taxon>Pseudomonadati</taxon>
        <taxon>Bacteroidota</taxon>
        <taxon>Bacteroidia</taxon>
        <taxon>Bacteroidales</taxon>
        <taxon>Bacteroidaceae</taxon>
        <taxon>Bacteroidaceae incertae sedis</taxon>
        <taxon>Candidatus Gallibacteroides</taxon>
    </lineage>
</organism>